<dbReference type="Gramene" id="OE9A001815T1">
    <property type="protein sequence ID" value="OE9A001815C1"/>
    <property type="gene ID" value="OE9A001815"/>
</dbReference>
<dbReference type="AlphaFoldDB" id="A0A8S0TTH8"/>
<dbReference type="PANTHER" id="PTHR33593">
    <property type="entry name" value="DUF1442 FAMILY PROTEIN"/>
    <property type="match status" value="1"/>
</dbReference>
<organism evidence="1 2">
    <name type="scientific">Olea europaea subsp. europaea</name>
    <dbReference type="NCBI Taxonomy" id="158383"/>
    <lineage>
        <taxon>Eukaryota</taxon>
        <taxon>Viridiplantae</taxon>
        <taxon>Streptophyta</taxon>
        <taxon>Embryophyta</taxon>
        <taxon>Tracheophyta</taxon>
        <taxon>Spermatophyta</taxon>
        <taxon>Magnoliopsida</taxon>
        <taxon>eudicotyledons</taxon>
        <taxon>Gunneridae</taxon>
        <taxon>Pentapetalae</taxon>
        <taxon>asterids</taxon>
        <taxon>lamiids</taxon>
        <taxon>Lamiales</taxon>
        <taxon>Oleaceae</taxon>
        <taxon>Oleeae</taxon>
        <taxon>Olea</taxon>
    </lineage>
</organism>
<dbReference type="InterPro" id="IPR029063">
    <property type="entry name" value="SAM-dependent_MTases_sf"/>
</dbReference>
<dbReference type="OrthoDB" id="1920785at2759"/>
<dbReference type="Proteomes" id="UP000594638">
    <property type="component" value="Unassembled WGS sequence"/>
</dbReference>
<evidence type="ECO:0000313" key="2">
    <source>
        <dbReference type="Proteomes" id="UP000594638"/>
    </source>
</evidence>
<dbReference type="EMBL" id="CACTIH010007304">
    <property type="protein sequence ID" value="CAA3008718.1"/>
    <property type="molecule type" value="Genomic_DNA"/>
</dbReference>
<dbReference type="Pfam" id="PF07279">
    <property type="entry name" value="DUF1442"/>
    <property type="match status" value="1"/>
</dbReference>
<keyword evidence="2" id="KW-1185">Reference proteome</keyword>
<dbReference type="InterPro" id="IPR009902">
    <property type="entry name" value="DUF1442"/>
</dbReference>
<protein>
    <submittedName>
        <fullName evidence="1">Uncharacterized protein</fullName>
    </submittedName>
</protein>
<reference evidence="1 2" key="1">
    <citation type="submission" date="2019-12" db="EMBL/GenBank/DDBJ databases">
        <authorList>
            <person name="Alioto T."/>
            <person name="Alioto T."/>
            <person name="Gomez Garrido J."/>
        </authorList>
    </citation>
    <scope>NUCLEOTIDE SEQUENCE [LARGE SCALE GENOMIC DNA]</scope>
</reference>
<gene>
    <name evidence="1" type="ORF">OLEA9_A001815</name>
</gene>
<dbReference type="PANTHER" id="PTHR33593:SF29">
    <property type="match status" value="1"/>
</dbReference>
<evidence type="ECO:0000313" key="1">
    <source>
        <dbReference type="EMBL" id="CAA3008718.1"/>
    </source>
</evidence>
<proteinExistence type="predicted"/>
<dbReference type="Gene3D" id="3.40.50.150">
    <property type="entry name" value="Vaccinia Virus protein VP39"/>
    <property type="match status" value="1"/>
</dbReference>
<sequence>MACWSAENATKAYLRTMRMGEKAREPNGVEFISALAAGNNAQIMVVACAGAADSTTLALVVAAQQSHGRIICILSSKQDHHLSKTTLGINAGHVEFVNGDVKNLLINYYKEADFVAIDCNLENYEMIILSIQENARPNNTIVVGYNTFCKESWRNSPLCSDLLPIGEGLLLTRIAGKRNSNGPGLKMRGNWIVKVDKCTGEEHLFRVRCSVGRVTRA</sequence>
<name>A0A8S0TTH8_OLEEU</name>
<comment type="caution">
    <text evidence="1">The sequence shown here is derived from an EMBL/GenBank/DDBJ whole genome shotgun (WGS) entry which is preliminary data.</text>
</comment>
<accession>A0A8S0TTH8</accession>